<gene>
    <name evidence="2" type="ORF">AJ85_10710</name>
    <name evidence="1" type="ORF">BALCAV_0206830</name>
</gene>
<comment type="caution">
    <text evidence="1">The sequence shown here is derived from an EMBL/GenBank/DDBJ whole genome shotgun (WGS) entry which is preliminary data.</text>
</comment>
<sequence length="616" mass="71102">MKIKVKIKHLAFSLFVIALIPIVAFVIIPQVKLLQFERAVSTGAEIGSEQLVELLESSITETQKRSLIEDYILARLSENNYDVMIGPSFSHSNGSPFYFSQSEMERILEQYVKEGNIDSEWAQATKELASYYAAEEEFDKAEGAVTVSGRVTRSDGQALENIEVYLREQSMVNQSVSHSEKSIRTNEKGEFVFKGVEEGNYQLFIGLRFEHLNGWTWAVDADDWITVTDSHSVEYDVVLTPLIDLQHPINDDVITDQEVLFEWEEVEGAAYYQLSFGYQTDNGSLLSGRLDRFVDNKALIPVEELYSYQLGLLFNPTEEREIVHYHDLPFEVDKDIETQSLLGLANPNQRLLWAVDAYDQHNRRISTSGGLGVNASTAGFFYLQERELTEADRLLLDGEIAQAYRLYEQHYEQTEDIHSLNMLIKILVAFEEVDRSYFYMEELTRKFSYDEYLPFLLGHYYSEQNWELYEEIYERFKVHNGGELDPHMLTEHAQYLLVNGKYNEALAVMYEVMDGDRTHIDVGLLLALELYLGANIDEVVELANQYPVRASGYQPVNWGAMINGLSENQIEFNTIVEKLEFLFAGEKNELEDWMETTEDEALQLFIQHLQQEYVFE</sequence>
<evidence type="ECO:0000313" key="3">
    <source>
        <dbReference type="Proteomes" id="UP000002754"/>
    </source>
</evidence>
<evidence type="ECO:0008006" key="5">
    <source>
        <dbReference type="Google" id="ProtNLM"/>
    </source>
</evidence>
<accession>A0A094WJN2</accession>
<name>A0A094WJN2_ALKAL</name>
<dbReference type="EMBL" id="JALP01000152">
    <property type="protein sequence ID" value="THG90436.1"/>
    <property type="molecule type" value="Genomic_DNA"/>
</dbReference>
<dbReference type="AlphaFoldDB" id="A0A094WJN2"/>
<dbReference type="RefSeq" id="WP_003322810.1">
    <property type="nucleotide sequence ID" value="NZ_ALPT02000017.1"/>
</dbReference>
<dbReference type="InterPro" id="IPR008969">
    <property type="entry name" value="CarboxyPept-like_regulatory"/>
</dbReference>
<dbReference type="SUPFAM" id="SSF49464">
    <property type="entry name" value="Carboxypeptidase regulatory domain-like"/>
    <property type="match status" value="1"/>
</dbReference>
<dbReference type="InterPro" id="IPR011990">
    <property type="entry name" value="TPR-like_helical_dom_sf"/>
</dbReference>
<dbReference type="EMBL" id="ALPT02000017">
    <property type="protein sequence ID" value="KGA97989.1"/>
    <property type="molecule type" value="Genomic_DNA"/>
</dbReference>
<evidence type="ECO:0000313" key="1">
    <source>
        <dbReference type="EMBL" id="KGA97989.1"/>
    </source>
</evidence>
<dbReference type="Pfam" id="PF13620">
    <property type="entry name" value="CarboxypepD_reg"/>
    <property type="match status" value="1"/>
</dbReference>
<keyword evidence="3" id="KW-1185">Reference proteome</keyword>
<dbReference type="Proteomes" id="UP000297014">
    <property type="component" value="Unassembled WGS sequence"/>
</dbReference>
<dbReference type="Gene3D" id="2.60.40.1120">
    <property type="entry name" value="Carboxypeptidase-like, regulatory domain"/>
    <property type="match status" value="1"/>
</dbReference>
<reference evidence="2 4" key="2">
    <citation type="submission" date="2014-01" db="EMBL/GenBank/DDBJ databases">
        <title>Draft genome sequencing of Bacillus alcalophilus CGMCC 1.3604.</title>
        <authorList>
            <person name="Yang J."/>
            <person name="Diao L."/>
            <person name="Yang S."/>
        </authorList>
    </citation>
    <scope>NUCLEOTIDE SEQUENCE [LARGE SCALE GENOMIC DNA]</scope>
    <source>
        <strain evidence="2 4">CGMCC 1.3604</strain>
    </source>
</reference>
<evidence type="ECO:0000313" key="2">
    <source>
        <dbReference type="EMBL" id="THG90436.1"/>
    </source>
</evidence>
<protein>
    <recommendedName>
        <fullName evidence="5">Carboxypeptidase regulatory-like domain-containing protein</fullName>
    </recommendedName>
</protein>
<evidence type="ECO:0000313" key="4">
    <source>
        <dbReference type="Proteomes" id="UP000297014"/>
    </source>
</evidence>
<reference evidence="1" key="1">
    <citation type="journal article" date="2014" name="Genome Announc.">
        <title>Draft Genome Sequence of Bacillus alcalophilus AV1934, a Classic Alkaliphile Isolated from Human Feces in 1934.</title>
        <authorList>
            <person name="Attie O."/>
            <person name="Jayaprakash A."/>
            <person name="Shah H."/>
            <person name="Paulsen I.T."/>
            <person name="Morino M."/>
            <person name="Takahashi Y."/>
            <person name="Narumi I."/>
            <person name="Sachidanandam R."/>
            <person name="Satoh K."/>
            <person name="Ito M."/>
            <person name="Krulwich T.A."/>
        </authorList>
    </citation>
    <scope>NUCLEOTIDE SEQUENCE [LARGE SCALE GENOMIC DNA]</scope>
    <source>
        <strain evidence="1">AV1934</strain>
    </source>
</reference>
<dbReference type="Proteomes" id="UP000002754">
    <property type="component" value="Unassembled WGS sequence"/>
</dbReference>
<dbReference type="OrthoDB" id="1947780at2"/>
<dbReference type="Gene3D" id="1.25.40.10">
    <property type="entry name" value="Tetratricopeptide repeat domain"/>
    <property type="match status" value="1"/>
</dbReference>
<dbReference type="eggNOG" id="COG0457">
    <property type="taxonomic scope" value="Bacteria"/>
</dbReference>
<dbReference type="STRING" id="1218173.BALCAV_0206830"/>
<proteinExistence type="predicted"/>
<organism evidence="1 3">
    <name type="scientific">Alkalihalobacillus alcalophilus ATCC 27647 = CGMCC 1.3604</name>
    <dbReference type="NCBI Taxonomy" id="1218173"/>
    <lineage>
        <taxon>Bacteria</taxon>
        <taxon>Bacillati</taxon>
        <taxon>Bacillota</taxon>
        <taxon>Bacilli</taxon>
        <taxon>Bacillales</taxon>
        <taxon>Bacillaceae</taxon>
        <taxon>Alkalihalobacillus</taxon>
    </lineage>
</organism>